<evidence type="ECO:0000313" key="1">
    <source>
        <dbReference type="EMBL" id="ATX70655.1"/>
    </source>
</evidence>
<dbReference type="KEGG" id="scla:SCLARK_00527"/>
<organism evidence="1 2">
    <name type="scientific">Spiroplasma clarkii</name>
    <dbReference type="NCBI Taxonomy" id="2139"/>
    <lineage>
        <taxon>Bacteria</taxon>
        <taxon>Bacillati</taxon>
        <taxon>Mycoplasmatota</taxon>
        <taxon>Mollicutes</taxon>
        <taxon>Entomoplasmatales</taxon>
        <taxon>Spiroplasmataceae</taxon>
        <taxon>Spiroplasma</taxon>
    </lineage>
</organism>
<evidence type="ECO:0000313" key="2">
    <source>
        <dbReference type="Proteomes" id="UP000231179"/>
    </source>
</evidence>
<name>A0A1Y0L0E2_9MOLU</name>
<keyword evidence="2" id="KW-1185">Reference proteome</keyword>
<protein>
    <submittedName>
        <fullName evidence="1">Uncharacterized protein</fullName>
    </submittedName>
</protein>
<gene>
    <name evidence="1" type="ORF">SCLAR_v1c03250</name>
</gene>
<accession>A0A1Y0L0E2</accession>
<sequence>MAAETLMSSTAASVVACNDSDGTKPTISVGLTIENKDMFATPEMVWIESPGDFNLDEWEFDLSSIGVEITKENINAEINKFLLNSLSPALKDALKKDDFLNEGFFDKGLSLKEWFDKYSKNLLHEGKVIWLLNDDAQNVNASFDSGFYIKDYDLDNQLI</sequence>
<dbReference type="OrthoDB" id="395787at2"/>
<dbReference type="EMBL" id="CP024870">
    <property type="protein sequence ID" value="ATX70655.1"/>
    <property type="molecule type" value="Genomic_DNA"/>
</dbReference>
<dbReference type="AlphaFoldDB" id="A0A1Y0L0E2"/>
<proteinExistence type="predicted"/>
<reference evidence="1 2" key="1">
    <citation type="submission" date="2017-11" db="EMBL/GenBank/DDBJ databases">
        <title>Complete genome sequence of Spiroplasma clarkii CN-5 (DSM 19994).</title>
        <authorList>
            <person name="Tsai Y.-M."/>
            <person name="Chang A."/>
            <person name="Lo W.-S."/>
            <person name="Kuo C.-H."/>
        </authorList>
    </citation>
    <scope>NUCLEOTIDE SEQUENCE [LARGE SCALE GENOMIC DNA]</scope>
    <source>
        <strain evidence="1 2">CN-5</strain>
    </source>
</reference>
<dbReference type="Proteomes" id="UP000231179">
    <property type="component" value="Chromosome"/>
</dbReference>